<dbReference type="OrthoDB" id="580912at2"/>
<keyword evidence="3" id="KW-0732">Signal</keyword>
<keyword evidence="1" id="KW-0175">Coiled coil</keyword>
<reference evidence="4 5" key="1">
    <citation type="journal article" date="2020" name="Antonie Van Leeuwenhoek">
        <title>Rhodopirellula heiligendammensis sp. nov., Rhodopirellula pilleata sp. nov., and Rhodopirellula solitaria sp. nov. isolated from natural or artificial marine surfaces in Northern Germany and California, USA, and emended description of the genus Rhodopirellula.</title>
        <authorList>
            <person name="Kallscheuer N."/>
            <person name="Wiegand S."/>
            <person name="Jogler M."/>
            <person name="Boedeker C."/>
            <person name="Peeters S.H."/>
            <person name="Rast P."/>
            <person name="Heuer A."/>
            <person name="Jetten M.S.M."/>
            <person name="Rohde M."/>
            <person name="Jogler C."/>
        </authorList>
    </citation>
    <scope>NUCLEOTIDE SEQUENCE [LARGE SCALE GENOMIC DNA]</scope>
    <source>
        <strain evidence="4 5">Poly21</strain>
    </source>
</reference>
<name>A0A5C6C7V9_9BACT</name>
<protein>
    <recommendedName>
        <fullName evidence="6">DUF4139 domain-containing protein</fullName>
    </recommendedName>
</protein>
<evidence type="ECO:0008006" key="6">
    <source>
        <dbReference type="Google" id="ProtNLM"/>
    </source>
</evidence>
<keyword evidence="5" id="KW-1185">Reference proteome</keyword>
<dbReference type="EMBL" id="SJPU01000001">
    <property type="protein sequence ID" value="TWU18839.1"/>
    <property type="molecule type" value="Genomic_DNA"/>
</dbReference>
<feature type="coiled-coil region" evidence="1">
    <location>
        <begin position="637"/>
        <end position="706"/>
    </location>
</feature>
<evidence type="ECO:0000313" key="5">
    <source>
        <dbReference type="Proteomes" id="UP000319908"/>
    </source>
</evidence>
<feature type="chain" id="PRO_5022816260" description="DUF4139 domain-containing protein" evidence="3">
    <location>
        <begin position="20"/>
        <end position="776"/>
    </location>
</feature>
<dbReference type="RefSeq" id="WP_146405807.1">
    <property type="nucleotide sequence ID" value="NZ_SJPU01000001.1"/>
</dbReference>
<dbReference type="AlphaFoldDB" id="A0A5C6C7V9"/>
<sequence length="776" mass="84216">MNRICFSLFALLLLPVLRADEPNVPAAVLDNAHAEAGSVQLNLTSVTLHAAGKGWFEYSGTIEGSGKFAVDVGTFEVDEAIRVSRLIDPAGAGEIRLAAANDPIQPTPLAPDTRTLGNLLLSMKGQPIVAEMRDGKSIPGRLVAIEQRTDRVDDVSEDREYMTVLTSEGLQKLLVEDTTAIRSTDAAFQARLEAALSSVARTHELPTSQIEFVFPKGEKRQVTVGVMRRVPRWKIGYRIEDDKLIHRSIVDNTSGTDWSDVDLRLVDGNPVLFAMDMHSVARARFSRLDRPEGHVAMAPSFNESLSRDDSAENRDLLVSPDMDGEGNDAADAAFMESEMMMGMGGFGGGFGGGMGGGGAFGGGPPRRTQTKRDETGLDPTAAMNHALAQTQDAPAGSTLALNFEGVDLPSGETALLDTVVSPISIADVSVYRETYHPTATLLCVEIENNTPSLLPSGPLTVLAGDHQRSILGELVLPALGPQSKRLAGYAIDGGVRVTVKPTSTKAVVQAITLDRDQHDIEIETLHERSTDYEFLNRSGESRTVVLESAAPTSPFQWAHGSEEGTTYEQADQFNRERFSLGDGESETRTVLHQHSATESKEWGAIAVTQLEAWINDSRWGAELKSSLQGILESRRGLDQTNEQLASLLALRGQLIQEIERVTTQLTRRYNGASLPKEVVAQYQDRLIALEHRREKSELRMRELEAIRRTWTASLGMPPQLPDELLPLRAFIVDTDLLPAGTADGISPGDDSEERAPAITPDPFGGGSSEDDPFSPR</sequence>
<organism evidence="4 5">
    <name type="scientific">Allorhodopirellula heiligendammensis</name>
    <dbReference type="NCBI Taxonomy" id="2714739"/>
    <lineage>
        <taxon>Bacteria</taxon>
        <taxon>Pseudomonadati</taxon>
        <taxon>Planctomycetota</taxon>
        <taxon>Planctomycetia</taxon>
        <taxon>Pirellulales</taxon>
        <taxon>Pirellulaceae</taxon>
        <taxon>Allorhodopirellula</taxon>
    </lineage>
</organism>
<evidence type="ECO:0000256" key="3">
    <source>
        <dbReference type="SAM" id="SignalP"/>
    </source>
</evidence>
<proteinExistence type="predicted"/>
<accession>A0A5C6C7V9</accession>
<evidence type="ECO:0000313" key="4">
    <source>
        <dbReference type="EMBL" id="TWU18839.1"/>
    </source>
</evidence>
<gene>
    <name evidence="4" type="ORF">Poly21_10050</name>
</gene>
<dbReference type="Proteomes" id="UP000319908">
    <property type="component" value="Unassembled WGS sequence"/>
</dbReference>
<evidence type="ECO:0000256" key="2">
    <source>
        <dbReference type="SAM" id="MobiDB-lite"/>
    </source>
</evidence>
<evidence type="ECO:0000256" key="1">
    <source>
        <dbReference type="SAM" id="Coils"/>
    </source>
</evidence>
<comment type="caution">
    <text evidence="4">The sequence shown here is derived from an EMBL/GenBank/DDBJ whole genome shotgun (WGS) entry which is preliminary data.</text>
</comment>
<feature type="signal peptide" evidence="3">
    <location>
        <begin position="1"/>
        <end position="19"/>
    </location>
</feature>
<feature type="region of interest" description="Disordered" evidence="2">
    <location>
        <begin position="739"/>
        <end position="776"/>
    </location>
</feature>